<dbReference type="InterPro" id="IPR036291">
    <property type="entry name" value="NAD(P)-bd_dom_sf"/>
</dbReference>
<feature type="domain" description="Gfo/Idh/MocA-like oxidoreductase N-terminal" evidence="3">
    <location>
        <begin position="13"/>
        <end position="143"/>
    </location>
</feature>
<sequence>MSSAGEATAEKSVRWGIVGAGRIAQRFARSLAHEPHSELVALSCRSAAKAAVFATAHGVGEDGALSDERLGDVAGSAHAALLARPDVDAVYVALPHSMHAAWALAALRAGKAVLCEKPLCVSPEETVLLANAARAEGLLLMEGMKTRFLPLYRRVRELVGEGTIGRLTRVEAVLHNNMGDRIARGGDYLSAATGGGMLLDSGIYCAGWVEDYLDGPLEVVSAEARWEAGVDCAVDAELRAGERTARLATAADRDNTRYARLVGTEGQIVVEQMHRPERARLERTGEKPVELELPYPVDDLYGEVEHFVGLLCAGKTESPVMPLAASLRCAELLAAVRGRLGSGPRPSPTV</sequence>
<dbReference type="Pfam" id="PF01408">
    <property type="entry name" value="GFO_IDH_MocA"/>
    <property type="match status" value="1"/>
</dbReference>
<evidence type="ECO:0000313" key="6">
    <source>
        <dbReference type="Proteomes" id="UP000824029"/>
    </source>
</evidence>
<dbReference type="GO" id="GO:0016491">
    <property type="term" value="F:oxidoreductase activity"/>
    <property type="evidence" value="ECO:0007669"/>
    <property type="project" value="UniProtKB-KW"/>
</dbReference>
<gene>
    <name evidence="5" type="ORF">IAA22_08705</name>
</gene>
<name>A0A9D2IQL9_9ACTN</name>
<comment type="similarity">
    <text evidence="1">Belongs to the Gfo/Idh/MocA family.</text>
</comment>
<protein>
    <submittedName>
        <fullName evidence="5">Gfo/Idh/MocA family oxidoreductase</fullName>
    </submittedName>
</protein>
<reference evidence="5" key="2">
    <citation type="submission" date="2021-04" db="EMBL/GenBank/DDBJ databases">
        <authorList>
            <person name="Gilroy R."/>
        </authorList>
    </citation>
    <scope>NUCLEOTIDE SEQUENCE</scope>
    <source>
        <strain evidence="5">ChiHecolR3B27-1887</strain>
    </source>
</reference>
<proteinExistence type="inferred from homology"/>
<evidence type="ECO:0000256" key="1">
    <source>
        <dbReference type="ARBA" id="ARBA00010928"/>
    </source>
</evidence>
<evidence type="ECO:0000313" key="5">
    <source>
        <dbReference type="EMBL" id="HIZ19170.1"/>
    </source>
</evidence>
<accession>A0A9D2IQL9</accession>
<evidence type="ECO:0000259" key="3">
    <source>
        <dbReference type="Pfam" id="PF01408"/>
    </source>
</evidence>
<dbReference type="Pfam" id="PF22725">
    <property type="entry name" value="GFO_IDH_MocA_C3"/>
    <property type="match status" value="1"/>
</dbReference>
<dbReference type="InterPro" id="IPR000683">
    <property type="entry name" value="Gfo/Idh/MocA-like_OxRdtase_N"/>
</dbReference>
<dbReference type="Gene3D" id="3.40.50.720">
    <property type="entry name" value="NAD(P)-binding Rossmann-like Domain"/>
    <property type="match status" value="1"/>
</dbReference>
<dbReference type="InterPro" id="IPR050984">
    <property type="entry name" value="Gfo/Idh/MocA_domain"/>
</dbReference>
<feature type="domain" description="GFO/IDH/MocA-like oxidoreductase" evidence="4">
    <location>
        <begin position="152"/>
        <end position="268"/>
    </location>
</feature>
<dbReference type="InterPro" id="IPR055170">
    <property type="entry name" value="GFO_IDH_MocA-like_dom"/>
</dbReference>
<dbReference type="Proteomes" id="UP000824029">
    <property type="component" value="Unassembled WGS sequence"/>
</dbReference>
<evidence type="ECO:0000259" key="4">
    <source>
        <dbReference type="Pfam" id="PF22725"/>
    </source>
</evidence>
<dbReference type="EMBL" id="DXBZ01000167">
    <property type="protein sequence ID" value="HIZ19170.1"/>
    <property type="molecule type" value="Genomic_DNA"/>
</dbReference>
<dbReference type="PANTHER" id="PTHR22604">
    <property type="entry name" value="OXIDOREDUCTASES"/>
    <property type="match status" value="1"/>
</dbReference>
<dbReference type="Gene3D" id="3.30.360.10">
    <property type="entry name" value="Dihydrodipicolinate Reductase, domain 2"/>
    <property type="match status" value="1"/>
</dbReference>
<evidence type="ECO:0000256" key="2">
    <source>
        <dbReference type="ARBA" id="ARBA00023002"/>
    </source>
</evidence>
<dbReference type="AlphaFoldDB" id="A0A9D2IQL9"/>
<organism evidence="5 6">
    <name type="scientific">Candidatus Olsenella stercoravium</name>
    <dbReference type="NCBI Taxonomy" id="2838713"/>
    <lineage>
        <taxon>Bacteria</taxon>
        <taxon>Bacillati</taxon>
        <taxon>Actinomycetota</taxon>
        <taxon>Coriobacteriia</taxon>
        <taxon>Coriobacteriales</taxon>
        <taxon>Atopobiaceae</taxon>
        <taxon>Olsenella</taxon>
    </lineage>
</organism>
<dbReference type="GO" id="GO:0000166">
    <property type="term" value="F:nucleotide binding"/>
    <property type="evidence" value="ECO:0007669"/>
    <property type="project" value="InterPro"/>
</dbReference>
<dbReference type="SUPFAM" id="SSF51735">
    <property type="entry name" value="NAD(P)-binding Rossmann-fold domains"/>
    <property type="match status" value="1"/>
</dbReference>
<reference evidence="5" key="1">
    <citation type="journal article" date="2021" name="PeerJ">
        <title>Extensive microbial diversity within the chicken gut microbiome revealed by metagenomics and culture.</title>
        <authorList>
            <person name="Gilroy R."/>
            <person name="Ravi A."/>
            <person name="Getino M."/>
            <person name="Pursley I."/>
            <person name="Horton D.L."/>
            <person name="Alikhan N.F."/>
            <person name="Baker D."/>
            <person name="Gharbi K."/>
            <person name="Hall N."/>
            <person name="Watson M."/>
            <person name="Adriaenssens E.M."/>
            <person name="Foster-Nyarko E."/>
            <person name="Jarju S."/>
            <person name="Secka A."/>
            <person name="Antonio M."/>
            <person name="Oren A."/>
            <person name="Chaudhuri R.R."/>
            <person name="La Ragione R."/>
            <person name="Hildebrand F."/>
            <person name="Pallen M.J."/>
        </authorList>
    </citation>
    <scope>NUCLEOTIDE SEQUENCE</scope>
    <source>
        <strain evidence="5">ChiHecolR3B27-1887</strain>
    </source>
</reference>
<dbReference type="SUPFAM" id="SSF55347">
    <property type="entry name" value="Glyceraldehyde-3-phosphate dehydrogenase-like, C-terminal domain"/>
    <property type="match status" value="1"/>
</dbReference>
<comment type="caution">
    <text evidence="5">The sequence shown here is derived from an EMBL/GenBank/DDBJ whole genome shotgun (WGS) entry which is preliminary data.</text>
</comment>
<dbReference type="PANTHER" id="PTHR22604:SF105">
    <property type="entry name" value="TRANS-1,2-DIHYDROBENZENE-1,2-DIOL DEHYDROGENASE"/>
    <property type="match status" value="1"/>
</dbReference>
<keyword evidence="2" id="KW-0560">Oxidoreductase</keyword>